<dbReference type="GO" id="GO:0043130">
    <property type="term" value="F:ubiquitin binding"/>
    <property type="evidence" value="ECO:0007669"/>
    <property type="project" value="TreeGrafter"/>
</dbReference>
<dbReference type="GO" id="GO:0005783">
    <property type="term" value="C:endoplasmic reticulum"/>
    <property type="evidence" value="ECO:0007669"/>
    <property type="project" value="TreeGrafter"/>
</dbReference>
<dbReference type="InterPro" id="IPR029071">
    <property type="entry name" value="Ubiquitin-like_domsf"/>
</dbReference>
<dbReference type="PANTHER" id="PTHR23322:SF1">
    <property type="entry name" value="FAS-ASSOCIATED FACTOR 2"/>
    <property type="match status" value="1"/>
</dbReference>
<sequence>MALGNWFQSTFRSQGYQRTNSNDPSSASNAMPGAYEQDQTPTTPGATFRESMRKVSTFINVIIAKPLIILLLLIFRLLSTMINFVYFKDLNTSPLPNETIDPIDKVNKFVRDLEDNIQPSITQNLNQLPPFFQGSYTQALYMATQRGKILFVYLTNPQNESASFIFNDIIMNREFIRLFNQDIIIWGGDLKNPEAYQLANSLNVTKFPFLGVLCLTRITKMTPEGPRKEPAKISLIAKLQGGKINPLEDANSVIRDKFVKKIAKYEPELKLIRLELQDKYMTEVLRKQQEYNYMASMQQDMMKKNEKKKKQLAMEYLKYKAPLYKNVTHPPPKEETKNYARVVLKFPDSSRLTAYFPKHFKVEDIFTFVELVRENLSDSTSNLGESEATNKFEQFHMEYKFKLASPLPPRIDLSLKRDEEIQNIDLIYPNGLLLVEDV</sequence>
<dbReference type="SUPFAM" id="SSF54236">
    <property type="entry name" value="Ubiquitin-like"/>
    <property type="match status" value="1"/>
</dbReference>
<evidence type="ECO:0000256" key="2">
    <source>
        <dbReference type="SAM" id="MobiDB-lite"/>
    </source>
</evidence>
<proteinExistence type="predicted"/>
<evidence type="ECO:0000313" key="5">
    <source>
        <dbReference type="EMBL" id="KAF6047288.1"/>
    </source>
</evidence>
<evidence type="ECO:0000313" key="6">
    <source>
        <dbReference type="Proteomes" id="UP000590412"/>
    </source>
</evidence>
<feature type="domain" description="UBX" evidence="4">
    <location>
        <begin position="335"/>
        <end position="434"/>
    </location>
</feature>
<protein>
    <submittedName>
        <fullName evidence="5">UBX domain family protein</fullName>
    </submittedName>
</protein>
<dbReference type="InterPro" id="IPR001012">
    <property type="entry name" value="UBX_dom"/>
</dbReference>
<organism evidence="5 6">
    <name type="scientific">Candida parapsilosis</name>
    <name type="common">Yeast</name>
    <dbReference type="NCBI Taxonomy" id="5480"/>
    <lineage>
        <taxon>Eukaryota</taxon>
        <taxon>Fungi</taxon>
        <taxon>Dikarya</taxon>
        <taxon>Ascomycota</taxon>
        <taxon>Saccharomycotina</taxon>
        <taxon>Pichiomycetes</taxon>
        <taxon>Debaryomycetaceae</taxon>
        <taxon>Candida/Lodderomyces clade</taxon>
        <taxon>Candida</taxon>
    </lineage>
</organism>
<feature type="region of interest" description="Disordered" evidence="2">
    <location>
        <begin position="15"/>
        <end position="46"/>
    </location>
</feature>
<keyword evidence="3" id="KW-0812">Transmembrane</keyword>
<keyword evidence="1" id="KW-0175">Coiled coil</keyword>
<accession>A0A8X7NI44</accession>
<comment type="caution">
    <text evidence="5">The sequence shown here is derived from an EMBL/GenBank/DDBJ whole genome shotgun (WGS) entry which is preliminary data.</text>
</comment>
<dbReference type="InterPro" id="IPR006577">
    <property type="entry name" value="UAS"/>
</dbReference>
<dbReference type="SMART" id="SM00166">
    <property type="entry name" value="UBX"/>
    <property type="match status" value="1"/>
</dbReference>
<dbReference type="InterPro" id="IPR050730">
    <property type="entry name" value="UBX_domain-protein"/>
</dbReference>
<name>A0A8X7NI44_CANPA</name>
<gene>
    <name evidence="5" type="ORF">FOB60_004824</name>
</gene>
<evidence type="ECO:0000256" key="1">
    <source>
        <dbReference type="ARBA" id="ARBA00023054"/>
    </source>
</evidence>
<keyword evidence="3" id="KW-0472">Membrane</keyword>
<feature type="transmembrane region" description="Helical" evidence="3">
    <location>
        <begin position="58"/>
        <end position="78"/>
    </location>
</feature>
<dbReference type="Gene3D" id="3.40.30.10">
    <property type="entry name" value="Glutaredoxin"/>
    <property type="match status" value="1"/>
</dbReference>
<dbReference type="PROSITE" id="PS50033">
    <property type="entry name" value="UBX"/>
    <property type="match status" value="1"/>
</dbReference>
<dbReference type="SMART" id="SM00594">
    <property type="entry name" value="UAS"/>
    <property type="match status" value="1"/>
</dbReference>
<dbReference type="OrthoDB" id="1026733at2759"/>
<dbReference type="SUPFAM" id="SSF52833">
    <property type="entry name" value="Thioredoxin-like"/>
    <property type="match status" value="1"/>
</dbReference>
<dbReference type="GO" id="GO:0036503">
    <property type="term" value="P:ERAD pathway"/>
    <property type="evidence" value="ECO:0007669"/>
    <property type="project" value="TreeGrafter"/>
</dbReference>
<dbReference type="Gene3D" id="3.10.20.90">
    <property type="entry name" value="Phosphatidylinositol 3-kinase Catalytic Subunit, Chain A, domain 1"/>
    <property type="match status" value="1"/>
</dbReference>
<feature type="compositionally biased region" description="Polar residues" evidence="2">
    <location>
        <begin position="15"/>
        <end position="29"/>
    </location>
</feature>
<dbReference type="Pfam" id="PF00789">
    <property type="entry name" value="UBX"/>
    <property type="match status" value="1"/>
</dbReference>
<evidence type="ECO:0000256" key="3">
    <source>
        <dbReference type="SAM" id="Phobius"/>
    </source>
</evidence>
<evidence type="ECO:0000259" key="4">
    <source>
        <dbReference type="PROSITE" id="PS50033"/>
    </source>
</evidence>
<reference evidence="5" key="1">
    <citation type="submission" date="2020-03" db="EMBL/GenBank/DDBJ databases">
        <title>FDA dAtabase for Regulatory Grade micrObial Sequences (FDA-ARGOS): Supporting development and validation of Infectious Disease Dx tests.</title>
        <authorList>
            <person name="Campos J."/>
            <person name="Goldberg B."/>
            <person name="Tallon L."/>
            <person name="Sadzewicz L."/>
            <person name="Vavikolanu K."/>
            <person name="Mehta A."/>
            <person name="Aluvathingal J."/>
            <person name="Nadendla S."/>
            <person name="Nandy P."/>
            <person name="Geyer C."/>
            <person name="Yan Y."/>
            <person name="Sichtig H."/>
        </authorList>
    </citation>
    <scope>NUCLEOTIDE SEQUENCE [LARGE SCALE GENOMIC DNA]</scope>
    <source>
        <strain evidence="5">FDAARGOS_652</strain>
    </source>
</reference>
<keyword evidence="3" id="KW-1133">Transmembrane helix</keyword>
<dbReference type="PANTHER" id="PTHR23322">
    <property type="entry name" value="FAS-ASSOCIATED PROTEIN"/>
    <property type="match status" value="1"/>
</dbReference>
<dbReference type="CDD" id="cd01767">
    <property type="entry name" value="UBX"/>
    <property type="match status" value="1"/>
</dbReference>
<dbReference type="AlphaFoldDB" id="A0A8X7NI44"/>
<dbReference type="Proteomes" id="UP000590412">
    <property type="component" value="Unassembled WGS sequence"/>
</dbReference>
<dbReference type="InterPro" id="IPR036249">
    <property type="entry name" value="Thioredoxin-like_sf"/>
</dbReference>
<dbReference type="EMBL" id="JABWAB010000007">
    <property type="protein sequence ID" value="KAF6047288.1"/>
    <property type="molecule type" value="Genomic_DNA"/>
</dbReference>